<sequence>MNNSFYQVTVKKDEAQEMNPPKYDKSEDMANLTFLNEASVLSNLKERYKDMMIYTYSGLFCVVINPYKRLPIYTESVIKHYMGKRRNEMPPHLFATSDEAYRNMVQDKENQSMLITGESGAGKTENTKKVISYFAIVGATQQGSSKEEGKKGGTLEEQIVQTNPVLEAFETLKLTNDITYYHFCSQAELTIEGMNDKEEMGLTQEAFDIMGFEDHEVLDLYKACAGIMHMGEMKFKQRPREEQAEPDGDEDAQNVAHNLGINHEEFLKALTKPRVRVGTEWVNKGQNLEQVHWAVSGLAKAVYARMFRWLISRCNKTLDAKEIERRFFIGVLDIAGFEIFDFNSFEQLWINFVNERLQQFFNHHMFVLEQEEYKREGIQWTFIDFGLDLQACIELIEKPLGLISMLDEECIVPKATDMTYVQKLLDQHLGKHPNFQKPKPPKGKQAEAHFAVVHYAGTVRYNAMNFLEKNKDPLNDTAVALLKHSQGCQLMLDIWSDYQTQEEAAEAAKAGTGGGKKKGKSASFMTVSMIYRESLNNLMNMLYQTHPHFIRCIIPNEKKQSGVIDSALVLNQLTCNGVLEGIRICRKGFPNRMLYEDFKHRYAILAADEAKKDDVKVASVAITDKLVNEGSLKDEEFKIGNTKVFFKAGILARLEDLRDEILSKIMTNFQSRVRSYLAKLDLKRRHDQQTGLLVVQRNVRAWCTLRTWEWFKLYGKASYFSILLYQVKPMLKAGKEAEAMGELAEKIKALEAAVARGDENRKELESQVASLVEEKNQLFLNLEKEKANLQDSEERNQKLTALKNDLDRQLNEVQVQKIIGREVFRIKSDNDYLLKARDHNIRSLQDEMANQDESVARLNKEKKHQEEVNRKLMEDLQAEEDRVNHMEKPLFYILINLSLKVRAKLEQQLDDLEDSMDREKRARQDLEKSKRKIEGELKVAQENIDEITKQKHDVEQNLKKKEAELHHLSTRLEEEQSLVAKLQRQIKELQARIAELEEELENERQSRAKADRSRSELQRELEEISERLEEQGGATAAQMEANKKREAELAKLRRDQEETNLNHETALASLRKKHHDAVAELTDQLETLQKLKAKSDKDKAQLQREFEEVSASVDSEYAEVQTKADEQARQLNDFAALKNRLNNENGDLGRQLEDLENQLNSLHRLKSQLSSQLEETKRSYDEEARMPRSSNGRLVSKAKDSPNWMRLKRLSQRKLQQKVQELTDTNETAFTKIGSLEKTRHKLMQDLDDAQVRFDRIIDEWRKKSDDLSAELDAAQRDNRNLATDLFKDLADQLGEGGRSVHELQKMVRRLEVEKEELQKALDEAEAALEAEEAKVLRAQVEVSQIRAEIEKRIQEKEEEFENTRKNHQRALESMQATLEAEMKHKEEALRIKKKLESDINELEIALDHANRANADAQKTIKKYMETVRELQLQVEDEQRQKDEIREQFLNSEKRNAILQSEKEELSQLAEAAERARRNAETDCIELREHNNDLSAQINAVTGVKRKLEGELQAMHAELDETLVELKNADEMGKKAAADAARLAEELRQEQEHSMHVERIRKGLEVQIKEMQVRLDEAEAAALKGGKKIIAQLEARIRSLEQELDGEQRRHQDTDKNWRKAERRVKEVEFQLEEDKKNVERLTELIDKLQAKLKVFKRQVEEAEEVAATNLGKYRQLQAQLDDSEERADIAENALSKMRNKIRASASVAPGGLTHSASSAVMRSTSFARDF</sequence>
<evidence type="ECO:0000256" key="1">
    <source>
        <dbReference type="ARBA" id="ARBA00004657"/>
    </source>
</evidence>
<dbReference type="FunFam" id="1.20.120.720:FF:000001">
    <property type="entry name" value="Myosin heavy chain, muscle"/>
    <property type="match status" value="1"/>
</dbReference>
<accession>A0A1I7XK73</accession>
<dbReference type="Gene3D" id="1.20.5.370">
    <property type="match status" value="4"/>
</dbReference>
<keyword evidence="8 14" id="KW-0175">Coiled coil</keyword>
<feature type="compositionally biased region" description="Basic and acidic residues" evidence="15">
    <location>
        <begin position="1002"/>
        <end position="1030"/>
    </location>
</feature>
<dbReference type="SUPFAM" id="SSF90257">
    <property type="entry name" value="Myosin rod fragments"/>
    <property type="match status" value="4"/>
</dbReference>
<dbReference type="FunFam" id="1.20.5.340:FF:000036">
    <property type="entry name" value="Myosin heavy chain"/>
    <property type="match status" value="1"/>
</dbReference>
<dbReference type="PROSITE" id="PS51456">
    <property type="entry name" value="MYOSIN_MOTOR"/>
    <property type="match status" value="1"/>
</dbReference>
<dbReference type="PROSITE" id="PS50096">
    <property type="entry name" value="IQ"/>
    <property type="match status" value="1"/>
</dbReference>
<evidence type="ECO:0000256" key="11">
    <source>
        <dbReference type="ARBA" id="ARBA00023179"/>
    </source>
</evidence>
<feature type="binding site" evidence="13">
    <location>
        <begin position="117"/>
        <end position="124"/>
    </location>
    <ligand>
        <name>ATP</name>
        <dbReference type="ChEBI" id="CHEBI:30616"/>
    </ligand>
</feature>
<dbReference type="Gene3D" id="3.40.850.10">
    <property type="entry name" value="Kinesin motor domain"/>
    <property type="match status" value="2"/>
</dbReference>
<dbReference type="GO" id="GO:0030017">
    <property type="term" value="C:sarcomere"/>
    <property type="evidence" value="ECO:0007669"/>
    <property type="project" value="UniProtKB-ARBA"/>
</dbReference>
<dbReference type="GO" id="GO:0000146">
    <property type="term" value="F:microfilament motor activity"/>
    <property type="evidence" value="ECO:0007669"/>
    <property type="project" value="TreeGrafter"/>
</dbReference>
<dbReference type="CDD" id="cd01377">
    <property type="entry name" value="MYSc_class_II"/>
    <property type="match status" value="1"/>
</dbReference>
<dbReference type="PRINTS" id="PR00193">
    <property type="entry name" value="MYOSINHEAVY"/>
</dbReference>
<dbReference type="GO" id="GO:0005524">
    <property type="term" value="F:ATP binding"/>
    <property type="evidence" value="ECO:0007669"/>
    <property type="project" value="UniProtKB-UniRule"/>
</dbReference>
<dbReference type="SMART" id="SM00242">
    <property type="entry name" value="MYSc"/>
    <property type="match status" value="1"/>
</dbReference>
<dbReference type="InterPro" id="IPR014751">
    <property type="entry name" value="XRCC4-like_C"/>
</dbReference>
<keyword evidence="17" id="KW-1185">Reference proteome</keyword>
<keyword evidence="10 13" id="KW-0505">Motor protein</keyword>
<reference evidence="18" key="1">
    <citation type="submission" date="2016-11" db="UniProtKB">
        <authorList>
            <consortium name="WormBaseParasite"/>
        </authorList>
    </citation>
    <scope>IDENTIFICATION</scope>
</reference>
<feature type="region of interest" description="Disordered" evidence="15">
    <location>
        <begin position="1000"/>
        <end position="1042"/>
    </location>
</feature>
<dbReference type="Gene3D" id="1.20.5.4820">
    <property type="match status" value="1"/>
</dbReference>
<dbReference type="Pfam" id="PF00063">
    <property type="entry name" value="Myosin_head"/>
    <property type="match status" value="2"/>
</dbReference>
<keyword evidence="7 13" id="KW-0067">ATP-binding</keyword>
<feature type="region of interest" description="Actin-binding" evidence="13">
    <location>
        <begin position="535"/>
        <end position="557"/>
    </location>
</feature>
<proteinExistence type="inferred from homology"/>
<evidence type="ECO:0000256" key="5">
    <source>
        <dbReference type="ARBA" id="ARBA00022490"/>
    </source>
</evidence>
<organism evidence="17 18">
    <name type="scientific">Heterorhabditis bacteriophora</name>
    <name type="common">Entomopathogenic nematode worm</name>
    <dbReference type="NCBI Taxonomy" id="37862"/>
    <lineage>
        <taxon>Eukaryota</taxon>
        <taxon>Metazoa</taxon>
        <taxon>Ecdysozoa</taxon>
        <taxon>Nematoda</taxon>
        <taxon>Chromadorea</taxon>
        <taxon>Rhabditida</taxon>
        <taxon>Rhabditina</taxon>
        <taxon>Rhabditomorpha</taxon>
        <taxon>Strongyloidea</taxon>
        <taxon>Heterorhabditidae</taxon>
        <taxon>Heterorhabditis</taxon>
    </lineage>
</organism>
<keyword evidence="3" id="KW-0787">Thick filament</keyword>
<comment type="similarity">
    <text evidence="2 13">Belongs to the TRAFAC class myosin-kinesin ATPase superfamily. Myosin family.</text>
</comment>
<evidence type="ECO:0000256" key="6">
    <source>
        <dbReference type="ARBA" id="ARBA00022741"/>
    </source>
</evidence>
<dbReference type="FunFam" id="1.20.5.370:FF:000010">
    <property type="entry name" value="Myosin heavy chain, isoform G"/>
    <property type="match status" value="1"/>
</dbReference>
<dbReference type="FunFam" id="3.40.850.10:FF:000101">
    <property type="entry name" value="Slow myosin heavy chain 2"/>
    <property type="match status" value="1"/>
</dbReference>
<dbReference type="FunFam" id="1.20.5.370:FF:000008">
    <property type="entry name" value="Myosin heavy chain"/>
    <property type="match status" value="1"/>
</dbReference>
<evidence type="ECO:0000256" key="12">
    <source>
        <dbReference type="ARBA" id="ARBA00023203"/>
    </source>
</evidence>
<dbReference type="SUPFAM" id="SSF52540">
    <property type="entry name" value="P-loop containing nucleoside triphosphate hydrolases"/>
    <property type="match status" value="1"/>
</dbReference>
<dbReference type="Gene3D" id="1.20.58.530">
    <property type="match status" value="1"/>
</dbReference>
<evidence type="ECO:0000256" key="2">
    <source>
        <dbReference type="ARBA" id="ARBA00008314"/>
    </source>
</evidence>
<feature type="compositionally biased region" description="Basic and acidic residues" evidence="15">
    <location>
        <begin position="1174"/>
        <end position="1186"/>
    </location>
</feature>
<dbReference type="Gene3D" id="1.20.120.720">
    <property type="entry name" value="Myosin VI head, motor domain, U50 subdomain"/>
    <property type="match status" value="1"/>
</dbReference>
<dbReference type="InterPro" id="IPR036961">
    <property type="entry name" value="Kinesin_motor_dom_sf"/>
</dbReference>
<feature type="domain" description="Myosin motor" evidence="16">
    <location>
        <begin position="24"/>
        <end position="659"/>
    </location>
</feature>
<dbReference type="InterPro" id="IPR002928">
    <property type="entry name" value="Myosin_tail"/>
</dbReference>
<dbReference type="PANTHER" id="PTHR45615">
    <property type="entry name" value="MYOSIN HEAVY CHAIN, NON-MUSCLE"/>
    <property type="match status" value="1"/>
</dbReference>
<dbReference type="GO" id="GO:0016460">
    <property type="term" value="C:myosin II complex"/>
    <property type="evidence" value="ECO:0007669"/>
    <property type="project" value="TreeGrafter"/>
</dbReference>
<evidence type="ECO:0000313" key="17">
    <source>
        <dbReference type="Proteomes" id="UP000095283"/>
    </source>
</evidence>
<evidence type="ECO:0000256" key="14">
    <source>
        <dbReference type="SAM" id="Coils"/>
    </source>
</evidence>
<keyword evidence="11" id="KW-0514">Muscle protein</keyword>
<dbReference type="GO" id="GO:0032982">
    <property type="term" value="C:myosin filament"/>
    <property type="evidence" value="ECO:0007669"/>
    <property type="project" value="UniProtKB-KW"/>
</dbReference>
<keyword evidence="6 13" id="KW-0547">Nucleotide-binding</keyword>
<dbReference type="PANTHER" id="PTHR45615:SF7">
    <property type="entry name" value="MYOSIN-3"/>
    <property type="match status" value="1"/>
</dbReference>
<dbReference type="Gene3D" id="1.20.5.340">
    <property type="match status" value="3"/>
</dbReference>
<dbReference type="InterPro" id="IPR027417">
    <property type="entry name" value="P-loop_NTPase"/>
</dbReference>
<dbReference type="Pfam" id="PF01576">
    <property type="entry name" value="Myosin_tail_1"/>
    <property type="match status" value="2"/>
</dbReference>
<dbReference type="FunFam" id="1.20.58.530:FF:000001">
    <property type="entry name" value="Myosin heavy chain"/>
    <property type="match status" value="1"/>
</dbReference>
<dbReference type="WBParaSite" id="Hba_17909">
    <property type="protein sequence ID" value="Hba_17909"/>
    <property type="gene ID" value="Hba_17909"/>
</dbReference>
<dbReference type="Proteomes" id="UP000095283">
    <property type="component" value="Unplaced"/>
</dbReference>
<comment type="subcellular location">
    <subcellularLocation>
        <location evidence="1">Cytoplasm</location>
        <location evidence="1">Myofibril</location>
    </subcellularLocation>
</comment>
<feature type="coiled-coil region" evidence="14">
    <location>
        <begin position="1233"/>
        <end position="1532"/>
    </location>
</feature>
<dbReference type="GO" id="GO:0006936">
    <property type="term" value="P:muscle contraction"/>
    <property type="evidence" value="ECO:0007669"/>
    <property type="project" value="TreeGrafter"/>
</dbReference>
<evidence type="ECO:0000256" key="8">
    <source>
        <dbReference type="ARBA" id="ARBA00023054"/>
    </source>
</evidence>
<dbReference type="SUPFAM" id="SSF57997">
    <property type="entry name" value="Tropomyosin"/>
    <property type="match status" value="1"/>
</dbReference>
<evidence type="ECO:0000313" key="18">
    <source>
        <dbReference type="WBParaSite" id="Hba_17909"/>
    </source>
</evidence>
<evidence type="ECO:0000256" key="13">
    <source>
        <dbReference type="PROSITE-ProRule" id="PRU00782"/>
    </source>
</evidence>
<keyword evidence="4" id="KW-0488">Methylation</keyword>
<evidence type="ECO:0000256" key="15">
    <source>
        <dbReference type="SAM" id="MobiDB-lite"/>
    </source>
</evidence>
<feature type="coiled-coil region" evidence="14">
    <location>
        <begin position="747"/>
        <end position="816"/>
    </location>
</feature>
<dbReference type="InterPro" id="IPR001609">
    <property type="entry name" value="Myosin_head_motor_dom-like"/>
</dbReference>
<feature type="region of interest" description="Disordered" evidence="15">
    <location>
        <begin position="1168"/>
        <end position="1198"/>
    </location>
</feature>
<keyword evidence="12 13" id="KW-0009">Actin-binding</keyword>
<evidence type="ECO:0000256" key="9">
    <source>
        <dbReference type="ARBA" id="ARBA00023123"/>
    </source>
</evidence>
<keyword evidence="9 13" id="KW-0518">Myosin</keyword>
<dbReference type="GO" id="GO:0045214">
    <property type="term" value="P:sarcomere organization"/>
    <property type="evidence" value="ECO:0007669"/>
    <property type="project" value="TreeGrafter"/>
</dbReference>
<feature type="coiled-coil region" evidence="14">
    <location>
        <begin position="1561"/>
        <end position="1701"/>
    </location>
</feature>
<name>A0A1I7XK73_HETBA</name>
<evidence type="ECO:0000256" key="7">
    <source>
        <dbReference type="ARBA" id="ARBA00022840"/>
    </source>
</evidence>
<protein>
    <submittedName>
        <fullName evidence="18">Myosin motor domain-containing protein</fullName>
    </submittedName>
</protein>
<keyword evidence="5" id="KW-0963">Cytoplasm</keyword>
<evidence type="ECO:0000259" key="16">
    <source>
        <dbReference type="PROSITE" id="PS51456"/>
    </source>
</evidence>
<evidence type="ECO:0000256" key="3">
    <source>
        <dbReference type="ARBA" id="ARBA00022433"/>
    </source>
</evidence>
<dbReference type="FunFam" id="1.20.5.370:FF:000009">
    <property type="entry name" value="Myosin heavy chain, isoform G"/>
    <property type="match status" value="1"/>
</dbReference>
<evidence type="ECO:0000256" key="4">
    <source>
        <dbReference type="ARBA" id="ARBA00022481"/>
    </source>
</evidence>
<dbReference type="GO" id="GO:0051015">
    <property type="term" value="F:actin filament binding"/>
    <property type="evidence" value="ECO:0007669"/>
    <property type="project" value="TreeGrafter"/>
</dbReference>
<evidence type="ECO:0000256" key="10">
    <source>
        <dbReference type="ARBA" id="ARBA00023175"/>
    </source>
</evidence>
<dbReference type="FunFam" id="1.20.5.340:FF:000021">
    <property type="entry name" value="Myosin heavy chain, isoform G"/>
    <property type="match status" value="1"/>
</dbReference>